<protein>
    <submittedName>
        <fullName evidence="2">S-adenosyl-L-methionine-dependent methyltransferase</fullName>
    </submittedName>
</protein>
<dbReference type="OrthoDB" id="184880at2759"/>
<evidence type="ECO:0000313" key="3">
    <source>
        <dbReference type="Proteomes" id="UP000308652"/>
    </source>
</evidence>
<dbReference type="SUPFAM" id="SSF53335">
    <property type="entry name" value="S-adenosyl-L-methionine-dependent methyltransferases"/>
    <property type="match status" value="1"/>
</dbReference>
<keyword evidence="3" id="KW-1185">Reference proteome</keyword>
<sequence length="291" mass="32615">MSTTSHVTALTSKENRRFTSFPGSSYVLPSDEMEYTRLTIQHLMWRRAFEGRLLYAPVTLKDGDEVLETGTGTGVWLLDLAKEYPGSVNLHGTDIEPNLFPKSHPENIHFSLASVTALSRDWDNKFNLVNQRFLVAALKKSEWPIALEELRRVLAPGGWLQLFEPAAREAGSTMARMQAITACLYELQGLTGYILTRQLPDMLKNLGFVNIRIEERSLPLGNWAGQEGLDGRKMMMLIYAAMKPAVLKSGGFGLVNSEEEYDHLLEILAKEMDSTPGTYIKACAIYAQKPE</sequence>
<keyword evidence="2" id="KW-0489">Methyltransferase</keyword>
<dbReference type="Gene3D" id="3.40.50.150">
    <property type="entry name" value="Vaccinia Virus protein VP39"/>
    <property type="match status" value="1"/>
</dbReference>
<gene>
    <name evidence="2" type="ORF">BDQ12DRAFT_665353</name>
</gene>
<dbReference type="InterPro" id="IPR041698">
    <property type="entry name" value="Methyltransf_25"/>
</dbReference>
<name>A0A5C3M4K4_9AGAR</name>
<dbReference type="PANTHER" id="PTHR43591">
    <property type="entry name" value="METHYLTRANSFERASE"/>
    <property type="match status" value="1"/>
</dbReference>
<dbReference type="GO" id="GO:0032259">
    <property type="term" value="P:methylation"/>
    <property type="evidence" value="ECO:0007669"/>
    <property type="project" value="UniProtKB-KW"/>
</dbReference>
<dbReference type="Pfam" id="PF13649">
    <property type="entry name" value="Methyltransf_25"/>
    <property type="match status" value="1"/>
</dbReference>
<feature type="domain" description="Methyltransferase" evidence="1">
    <location>
        <begin position="66"/>
        <end position="158"/>
    </location>
</feature>
<dbReference type="GO" id="GO:0008168">
    <property type="term" value="F:methyltransferase activity"/>
    <property type="evidence" value="ECO:0007669"/>
    <property type="project" value="UniProtKB-KW"/>
</dbReference>
<evidence type="ECO:0000259" key="1">
    <source>
        <dbReference type="Pfam" id="PF13649"/>
    </source>
</evidence>
<dbReference type="CDD" id="cd02440">
    <property type="entry name" value="AdoMet_MTases"/>
    <property type="match status" value="1"/>
</dbReference>
<proteinExistence type="predicted"/>
<dbReference type="EMBL" id="ML213599">
    <property type="protein sequence ID" value="TFK39535.1"/>
    <property type="molecule type" value="Genomic_DNA"/>
</dbReference>
<dbReference type="AlphaFoldDB" id="A0A5C3M4K4"/>
<keyword evidence="2" id="KW-0808">Transferase</keyword>
<reference evidence="2 3" key="1">
    <citation type="journal article" date="2019" name="Nat. Ecol. Evol.">
        <title>Megaphylogeny resolves global patterns of mushroom evolution.</title>
        <authorList>
            <person name="Varga T."/>
            <person name="Krizsan K."/>
            <person name="Foldi C."/>
            <person name="Dima B."/>
            <person name="Sanchez-Garcia M."/>
            <person name="Sanchez-Ramirez S."/>
            <person name="Szollosi G.J."/>
            <person name="Szarkandi J.G."/>
            <person name="Papp V."/>
            <person name="Albert L."/>
            <person name="Andreopoulos W."/>
            <person name="Angelini C."/>
            <person name="Antonin V."/>
            <person name="Barry K.W."/>
            <person name="Bougher N.L."/>
            <person name="Buchanan P."/>
            <person name="Buyck B."/>
            <person name="Bense V."/>
            <person name="Catcheside P."/>
            <person name="Chovatia M."/>
            <person name="Cooper J."/>
            <person name="Damon W."/>
            <person name="Desjardin D."/>
            <person name="Finy P."/>
            <person name="Geml J."/>
            <person name="Haridas S."/>
            <person name="Hughes K."/>
            <person name="Justo A."/>
            <person name="Karasinski D."/>
            <person name="Kautmanova I."/>
            <person name="Kiss B."/>
            <person name="Kocsube S."/>
            <person name="Kotiranta H."/>
            <person name="LaButti K.M."/>
            <person name="Lechner B.E."/>
            <person name="Liimatainen K."/>
            <person name="Lipzen A."/>
            <person name="Lukacs Z."/>
            <person name="Mihaltcheva S."/>
            <person name="Morgado L.N."/>
            <person name="Niskanen T."/>
            <person name="Noordeloos M.E."/>
            <person name="Ohm R.A."/>
            <person name="Ortiz-Santana B."/>
            <person name="Ovrebo C."/>
            <person name="Racz N."/>
            <person name="Riley R."/>
            <person name="Savchenko A."/>
            <person name="Shiryaev A."/>
            <person name="Soop K."/>
            <person name="Spirin V."/>
            <person name="Szebenyi C."/>
            <person name="Tomsovsky M."/>
            <person name="Tulloss R.E."/>
            <person name="Uehling J."/>
            <person name="Grigoriev I.V."/>
            <person name="Vagvolgyi C."/>
            <person name="Papp T."/>
            <person name="Martin F.M."/>
            <person name="Miettinen O."/>
            <person name="Hibbett D.S."/>
            <person name="Nagy L.G."/>
        </authorList>
    </citation>
    <scope>NUCLEOTIDE SEQUENCE [LARGE SCALE GENOMIC DNA]</scope>
    <source>
        <strain evidence="2 3">CBS 166.37</strain>
    </source>
</reference>
<evidence type="ECO:0000313" key="2">
    <source>
        <dbReference type="EMBL" id="TFK39535.1"/>
    </source>
</evidence>
<dbReference type="STRING" id="68775.A0A5C3M4K4"/>
<organism evidence="2 3">
    <name type="scientific">Crucibulum laeve</name>
    <dbReference type="NCBI Taxonomy" id="68775"/>
    <lineage>
        <taxon>Eukaryota</taxon>
        <taxon>Fungi</taxon>
        <taxon>Dikarya</taxon>
        <taxon>Basidiomycota</taxon>
        <taxon>Agaricomycotina</taxon>
        <taxon>Agaricomycetes</taxon>
        <taxon>Agaricomycetidae</taxon>
        <taxon>Agaricales</taxon>
        <taxon>Agaricineae</taxon>
        <taxon>Nidulariaceae</taxon>
        <taxon>Crucibulum</taxon>
    </lineage>
</organism>
<dbReference type="Proteomes" id="UP000308652">
    <property type="component" value="Unassembled WGS sequence"/>
</dbReference>
<dbReference type="InterPro" id="IPR029063">
    <property type="entry name" value="SAM-dependent_MTases_sf"/>
</dbReference>
<accession>A0A5C3M4K4</accession>